<dbReference type="InterPro" id="IPR001461">
    <property type="entry name" value="Aspartic_peptidase_A1"/>
</dbReference>
<feature type="compositionally biased region" description="Basic and acidic residues" evidence="3">
    <location>
        <begin position="363"/>
        <end position="383"/>
    </location>
</feature>
<dbReference type="GO" id="GO:0004190">
    <property type="term" value="F:aspartic-type endopeptidase activity"/>
    <property type="evidence" value="ECO:0007669"/>
    <property type="project" value="InterPro"/>
</dbReference>
<dbReference type="SUPFAM" id="SSF50630">
    <property type="entry name" value="Acid proteases"/>
    <property type="match status" value="2"/>
</dbReference>
<dbReference type="Proteomes" id="UP000054481">
    <property type="component" value="Unassembled WGS sequence"/>
</dbReference>
<keyword evidence="2" id="KW-1015">Disulfide bond</keyword>
<dbReference type="EMBL" id="KQ030523">
    <property type="protein sequence ID" value="KJZ74694.1"/>
    <property type="molecule type" value="Genomic_DNA"/>
</dbReference>
<comment type="similarity">
    <text evidence="1">Belongs to the peptidase A1 family.</text>
</comment>
<evidence type="ECO:0000256" key="2">
    <source>
        <dbReference type="PIRSR" id="PIRSR601461-2"/>
    </source>
</evidence>
<reference evidence="5 6" key="1">
    <citation type="journal article" date="2014" name="Genome Biol. Evol.">
        <title>Comparative genomics and transcriptomics analyses reveal divergent lifestyle features of nematode endoparasitic fungus Hirsutella minnesotensis.</title>
        <authorList>
            <person name="Lai Y."/>
            <person name="Liu K."/>
            <person name="Zhang X."/>
            <person name="Zhang X."/>
            <person name="Li K."/>
            <person name="Wang N."/>
            <person name="Shu C."/>
            <person name="Wu Y."/>
            <person name="Wang C."/>
            <person name="Bushley K.E."/>
            <person name="Xiang M."/>
            <person name="Liu X."/>
        </authorList>
    </citation>
    <scope>NUCLEOTIDE SEQUENCE [LARGE SCALE GENOMIC DNA]</scope>
    <source>
        <strain evidence="5 6">3608</strain>
    </source>
</reference>
<sequence>MPSLAQIVPLLLYARDQAADSVAKTASVAIGHLQTESAGPFVPLMNLSLGNPPQLIQTILDTGSSDLIVPSPNSSYCKLSNANCAVVGAGGNGAFDPSKSNGVAETGAKLDTGFVNGETESGKYIKASGTVGNSRFDAFQFGLVEDAKPGDPTETVIPVLGVGPVLSEADSAPRYQNLPAQMKDQGATQANIYGIYVNDVRGNEGTVTFGGIDKAKFKGPLQEAPMVPSPQSQQGNDNDADNGEDDRDDERDNDRNDDEQDRESIDAGGFNDKSQRHEIRSMQPRQVGVQDDRNIRRWRVGRMQRRNLARARRRIKIKNKEADVTAESQGDSHSREGTKGKPTEFFINLSSVSYLPPGQDATPSKDEATIDQQRRKGRDRDNGASDLTPGRGESPILVDTGNPEVTLPARSIRGLARALDAKFDESQGVIKAFDCSKAQGAMRFGFNNDQAVITVPIEMMLVPQAMTKGNGCELAMSASDDLAVGSPFLQSAYAVFDMENKRIMFAQAVPNVTRSEVVAVTADWAGTMQGTG</sequence>
<dbReference type="OrthoDB" id="771136at2759"/>
<proteinExistence type="inferred from homology"/>
<feature type="disulfide bond" evidence="2">
    <location>
        <begin position="435"/>
        <end position="472"/>
    </location>
</feature>
<organism evidence="5 6">
    <name type="scientific">Hirsutella minnesotensis 3608</name>
    <dbReference type="NCBI Taxonomy" id="1043627"/>
    <lineage>
        <taxon>Eukaryota</taxon>
        <taxon>Fungi</taxon>
        <taxon>Dikarya</taxon>
        <taxon>Ascomycota</taxon>
        <taxon>Pezizomycotina</taxon>
        <taxon>Sordariomycetes</taxon>
        <taxon>Hypocreomycetidae</taxon>
        <taxon>Hypocreales</taxon>
        <taxon>Ophiocordycipitaceae</taxon>
        <taxon>Hirsutella</taxon>
    </lineage>
</organism>
<gene>
    <name evidence="5" type="ORF">HIM_05811</name>
</gene>
<dbReference type="PANTHER" id="PTHR47966:SF65">
    <property type="entry name" value="ASPARTIC-TYPE ENDOPEPTIDASE"/>
    <property type="match status" value="1"/>
</dbReference>
<evidence type="ECO:0000313" key="5">
    <source>
        <dbReference type="EMBL" id="KJZ74694.1"/>
    </source>
</evidence>
<protein>
    <recommendedName>
        <fullName evidence="4">Peptidase A1 domain-containing protein</fullName>
    </recommendedName>
</protein>
<accession>A0A0F8A546</accession>
<dbReference type="GO" id="GO:0006508">
    <property type="term" value="P:proteolysis"/>
    <property type="evidence" value="ECO:0007669"/>
    <property type="project" value="InterPro"/>
</dbReference>
<dbReference type="PRINTS" id="PR00792">
    <property type="entry name" value="PEPSIN"/>
</dbReference>
<evidence type="ECO:0000313" key="6">
    <source>
        <dbReference type="Proteomes" id="UP000054481"/>
    </source>
</evidence>
<feature type="compositionally biased region" description="Acidic residues" evidence="3">
    <location>
        <begin position="238"/>
        <end position="261"/>
    </location>
</feature>
<name>A0A0F8A546_9HYPO</name>
<evidence type="ECO:0000256" key="3">
    <source>
        <dbReference type="SAM" id="MobiDB-lite"/>
    </source>
</evidence>
<feature type="compositionally biased region" description="Basic and acidic residues" evidence="3">
    <location>
        <begin position="330"/>
        <end position="342"/>
    </location>
</feature>
<evidence type="ECO:0000256" key="1">
    <source>
        <dbReference type="ARBA" id="ARBA00007447"/>
    </source>
</evidence>
<keyword evidence="6" id="KW-1185">Reference proteome</keyword>
<dbReference type="PROSITE" id="PS51767">
    <property type="entry name" value="PEPTIDASE_A1"/>
    <property type="match status" value="1"/>
</dbReference>
<feature type="domain" description="Peptidase A1" evidence="4">
    <location>
        <begin position="43"/>
        <end position="506"/>
    </location>
</feature>
<dbReference type="InterPro" id="IPR021109">
    <property type="entry name" value="Peptidase_aspartic_dom_sf"/>
</dbReference>
<evidence type="ECO:0000259" key="4">
    <source>
        <dbReference type="PROSITE" id="PS51767"/>
    </source>
</evidence>
<feature type="region of interest" description="Disordered" evidence="3">
    <location>
        <begin position="319"/>
        <end position="403"/>
    </location>
</feature>
<dbReference type="Pfam" id="PF00026">
    <property type="entry name" value="Asp"/>
    <property type="match status" value="2"/>
</dbReference>
<dbReference type="AlphaFoldDB" id="A0A0F8A546"/>
<feature type="region of interest" description="Disordered" evidence="3">
    <location>
        <begin position="221"/>
        <end position="293"/>
    </location>
</feature>
<dbReference type="Gene3D" id="2.40.70.10">
    <property type="entry name" value="Acid Proteases"/>
    <property type="match status" value="2"/>
</dbReference>
<dbReference type="PANTHER" id="PTHR47966">
    <property type="entry name" value="BETA-SITE APP-CLEAVING ENZYME, ISOFORM A-RELATED"/>
    <property type="match status" value="1"/>
</dbReference>
<dbReference type="InterPro" id="IPR033121">
    <property type="entry name" value="PEPTIDASE_A1"/>
</dbReference>